<evidence type="ECO:0000256" key="1">
    <source>
        <dbReference type="SAM" id="MobiDB-lite"/>
    </source>
</evidence>
<organism evidence="3 4">
    <name type="scientific">Rothia kristinae</name>
    <dbReference type="NCBI Taxonomy" id="37923"/>
    <lineage>
        <taxon>Bacteria</taxon>
        <taxon>Bacillati</taxon>
        <taxon>Actinomycetota</taxon>
        <taxon>Actinomycetes</taxon>
        <taxon>Micrococcales</taxon>
        <taxon>Micrococcaceae</taxon>
        <taxon>Rothia</taxon>
    </lineage>
</organism>
<accession>A0A7T3CGN3</accession>
<dbReference type="KEGG" id="rkr:I6G21_01005"/>
<gene>
    <name evidence="3" type="ORF">I6G21_01005</name>
</gene>
<feature type="compositionally biased region" description="Low complexity" evidence="1">
    <location>
        <begin position="228"/>
        <end position="242"/>
    </location>
</feature>
<feature type="compositionally biased region" description="Basic and acidic residues" evidence="1">
    <location>
        <begin position="311"/>
        <end position="321"/>
    </location>
</feature>
<feature type="region of interest" description="Disordered" evidence="1">
    <location>
        <begin position="175"/>
        <end position="332"/>
    </location>
</feature>
<dbReference type="GeneID" id="61261929"/>
<feature type="transmembrane region" description="Helical" evidence="2">
    <location>
        <begin position="148"/>
        <end position="167"/>
    </location>
</feature>
<feature type="compositionally biased region" description="Low complexity" evidence="1">
    <location>
        <begin position="289"/>
        <end position="305"/>
    </location>
</feature>
<sequence>MSSSVFSASGVLLVLAVALLLKWAYGFDRRRRPDVVAQVLARDVLEERPDPAFPRDPVLLRQRNDMISTPPPAPEGAVLTPEADEAEQPRRDGVTVPRRTRSAASSAPATGSGLRRGRVGVALGALACLALGLIGLVLAPFTALTWPLPAFLLILGIGCLAGLRWLALTERTRTTVRTRPVREVEDLPTGTASDAGASRPSARTAAEPFDLQSGEARSAAPAEATRETASGPTPSGAAASSAEDARAQREMLREQARRVAAGHGDFVPRDATWEPVAVPRPTYMDAPEAQRPAPAPLSQPAAPRSTTRSLAEAEAKGRGALDLDDVLTRRRA</sequence>
<feature type="transmembrane region" description="Helical" evidence="2">
    <location>
        <begin position="6"/>
        <end position="25"/>
    </location>
</feature>
<feature type="transmembrane region" description="Helical" evidence="2">
    <location>
        <begin position="121"/>
        <end position="142"/>
    </location>
</feature>
<feature type="compositionally biased region" description="Low complexity" evidence="1">
    <location>
        <begin position="102"/>
        <end position="113"/>
    </location>
</feature>
<evidence type="ECO:0000313" key="3">
    <source>
        <dbReference type="EMBL" id="QPT53827.1"/>
    </source>
</evidence>
<dbReference type="EMBL" id="CP065738">
    <property type="protein sequence ID" value="QPT53827.1"/>
    <property type="molecule type" value="Genomic_DNA"/>
</dbReference>
<dbReference type="RefSeq" id="WP_129357374.1">
    <property type="nucleotide sequence ID" value="NZ_CP065738.1"/>
</dbReference>
<dbReference type="Proteomes" id="UP000594975">
    <property type="component" value="Chromosome"/>
</dbReference>
<feature type="compositionally biased region" description="Basic and acidic residues" evidence="1">
    <location>
        <begin position="243"/>
        <end position="257"/>
    </location>
</feature>
<feature type="region of interest" description="Disordered" evidence="1">
    <location>
        <begin position="64"/>
        <end position="113"/>
    </location>
</feature>
<name>A0A7T3CGN3_9MICC</name>
<keyword evidence="2" id="KW-0472">Membrane</keyword>
<dbReference type="AlphaFoldDB" id="A0A7T3CGN3"/>
<reference evidence="3 4" key="1">
    <citation type="submission" date="2020-12" db="EMBL/GenBank/DDBJ databases">
        <title>FDA dAtabase for Regulatory Grade micrObial Sequences (FDA-ARGOS): Supporting development and validation of Infectious Disease Dx tests.</title>
        <authorList>
            <person name="Sproer C."/>
            <person name="Gronow S."/>
            <person name="Severitt S."/>
            <person name="Schroder I."/>
            <person name="Tallon L."/>
            <person name="Sadzewicz L."/>
            <person name="Zhao X."/>
            <person name="Boylan J."/>
            <person name="Ott S."/>
            <person name="Bowen H."/>
            <person name="Vavikolanu K."/>
            <person name="Mehta A."/>
            <person name="Aluvathingal J."/>
            <person name="Nadendla S."/>
            <person name="Lowell S."/>
            <person name="Myers T."/>
            <person name="Yan Y."/>
            <person name="Sichtig H."/>
        </authorList>
    </citation>
    <scope>NUCLEOTIDE SEQUENCE [LARGE SCALE GENOMIC DNA]</scope>
    <source>
        <strain evidence="3 4">FDAARGOS_864</strain>
    </source>
</reference>
<protein>
    <submittedName>
        <fullName evidence="3">Uncharacterized protein</fullName>
    </submittedName>
</protein>
<keyword evidence="2" id="KW-1133">Transmembrane helix</keyword>
<evidence type="ECO:0000256" key="2">
    <source>
        <dbReference type="SAM" id="Phobius"/>
    </source>
</evidence>
<keyword evidence="2" id="KW-0812">Transmembrane</keyword>
<proteinExistence type="predicted"/>
<evidence type="ECO:0000313" key="4">
    <source>
        <dbReference type="Proteomes" id="UP000594975"/>
    </source>
</evidence>